<feature type="signal peptide" evidence="1">
    <location>
        <begin position="1"/>
        <end position="21"/>
    </location>
</feature>
<organism evidence="2 3">
    <name type="scientific">Parasphingorhabdus cellanae</name>
    <dbReference type="NCBI Taxonomy" id="2806553"/>
    <lineage>
        <taxon>Bacteria</taxon>
        <taxon>Pseudomonadati</taxon>
        <taxon>Pseudomonadota</taxon>
        <taxon>Alphaproteobacteria</taxon>
        <taxon>Sphingomonadales</taxon>
        <taxon>Sphingomonadaceae</taxon>
        <taxon>Parasphingorhabdus</taxon>
    </lineage>
</organism>
<feature type="chain" id="PRO_5046405410" evidence="1">
    <location>
        <begin position="22"/>
        <end position="239"/>
    </location>
</feature>
<name>A0ABX7TA30_9SPHN</name>
<evidence type="ECO:0000313" key="3">
    <source>
        <dbReference type="Proteomes" id="UP000663923"/>
    </source>
</evidence>
<sequence>MKKLFAALGIAILLTSCASNGRPSDRERVLRAVGKPTANPSDIVKAELSFARLAREKGQWTAFRETAAPDAIMFTPELVSAPIWLKGKVDPARATEWQAHKIFMSCDGSMGVATGAWQGASGGTGYFTTIWQKQDAQNRRLRGKDVEWKWIFDHGVPLDKPLAEPDFVTTRVATCSKGALPIVPFAPSGEKNKSGFSTDRTMFWSAESSADQSRSLLVRMWNGVEWEEIIFDNVAAPTQ</sequence>
<evidence type="ECO:0000313" key="2">
    <source>
        <dbReference type="EMBL" id="QTD57497.1"/>
    </source>
</evidence>
<evidence type="ECO:0000256" key="1">
    <source>
        <dbReference type="SAM" id="SignalP"/>
    </source>
</evidence>
<reference evidence="2 3" key="1">
    <citation type="submission" date="2021-03" db="EMBL/GenBank/DDBJ databases">
        <title>Complete genome of Parasphingorhabdus_sp.JHSY0214.</title>
        <authorList>
            <person name="Yoo J.H."/>
            <person name="Bae J.W."/>
        </authorList>
    </citation>
    <scope>NUCLEOTIDE SEQUENCE [LARGE SCALE GENOMIC DNA]</scope>
    <source>
        <strain evidence="2 3">JHSY0214</strain>
    </source>
</reference>
<dbReference type="Proteomes" id="UP000663923">
    <property type="component" value="Chromosome"/>
</dbReference>
<keyword evidence="1" id="KW-0732">Signal</keyword>
<dbReference type="EMBL" id="CP071794">
    <property type="protein sequence ID" value="QTD57497.1"/>
    <property type="molecule type" value="Genomic_DNA"/>
</dbReference>
<dbReference type="PROSITE" id="PS51257">
    <property type="entry name" value="PROKAR_LIPOPROTEIN"/>
    <property type="match status" value="1"/>
</dbReference>
<proteinExistence type="predicted"/>
<protein>
    <submittedName>
        <fullName evidence="2">Uncharacterized protein</fullName>
    </submittedName>
</protein>
<gene>
    <name evidence="2" type="ORF">J4G78_08240</name>
</gene>
<accession>A0ABX7TA30</accession>
<dbReference type="RefSeq" id="WP_207990005.1">
    <property type="nucleotide sequence ID" value="NZ_CP071794.1"/>
</dbReference>
<keyword evidence="3" id="KW-1185">Reference proteome</keyword>